<accession>A0A5E4PRY1</accession>
<gene>
    <name evidence="1" type="ORF">LSINAPIS_LOCUS1981</name>
</gene>
<protein>
    <submittedName>
        <fullName evidence="1">Uncharacterized protein</fullName>
    </submittedName>
</protein>
<dbReference type="AlphaFoldDB" id="A0A5E4PRY1"/>
<reference evidence="1 2" key="1">
    <citation type="submission" date="2017-07" db="EMBL/GenBank/DDBJ databases">
        <authorList>
            <person name="Talla V."/>
            <person name="Backstrom N."/>
        </authorList>
    </citation>
    <scope>NUCLEOTIDE SEQUENCE [LARGE SCALE GENOMIC DNA]</scope>
</reference>
<proteinExistence type="predicted"/>
<sequence>MRKLVVAQRAMLGVFLRDRIRNEIFLEWRPRTGRGPIVIEIFGDLPAFCG</sequence>
<name>A0A5E4PRY1_9NEOP</name>
<evidence type="ECO:0000313" key="1">
    <source>
        <dbReference type="EMBL" id="VVC88673.1"/>
    </source>
</evidence>
<dbReference type="Proteomes" id="UP000324832">
    <property type="component" value="Unassembled WGS sequence"/>
</dbReference>
<evidence type="ECO:0000313" key="2">
    <source>
        <dbReference type="Proteomes" id="UP000324832"/>
    </source>
</evidence>
<dbReference type="EMBL" id="FZQP02000371">
    <property type="protein sequence ID" value="VVC88673.1"/>
    <property type="molecule type" value="Genomic_DNA"/>
</dbReference>
<organism evidence="1 2">
    <name type="scientific">Leptidea sinapis</name>
    <dbReference type="NCBI Taxonomy" id="189913"/>
    <lineage>
        <taxon>Eukaryota</taxon>
        <taxon>Metazoa</taxon>
        <taxon>Ecdysozoa</taxon>
        <taxon>Arthropoda</taxon>
        <taxon>Hexapoda</taxon>
        <taxon>Insecta</taxon>
        <taxon>Pterygota</taxon>
        <taxon>Neoptera</taxon>
        <taxon>Endopterygota</taxon>
        <taxon>Lepidoptera</taxon>
        <taxon>Glossata</taxon>
        <taxon>Ditrysia</taxon>
        <taxon>Papilionoidea</taxon>
        <taxon>Pieridae</taxon>
        <taxon>Dismorphiinae</taxon>
        <taxon>Leptidea</taxon>
    </lineage>
</organism>
<keyword evidence="2" id="KW-1185">Reference proteome</keyword>